<evidence type="ECO:0000313" key="15">
    <source>
        <dbReference type="EMBL" id="KXU38118.1"/>
    </source>
</evidence>
<dbReference type="NCBIfam" id="NF001097">
    <property type="entry name" value="PRK00129.1"/>
    <property type="match status" value="1"/>
</dbReference>
<evidence type="ECO:0000256" key="11">
    <source>
        <dbReference type="ARBA" id="ARBA00056901"/>
    </source>
</evidence>
<dbReference type="GO" id="GO:0044206">
    <property type="term" value="P:UMP salvage"/>
    <property type="evidence" value="ECO:0007669"/>
    <property type="project" value="UniProtKB-UniPathway"/>
</dbReference>
<keyword evidence="7 15" id="KW-0808">Transferase</keyword>
<dbReference type="InterPro" id="IPR000836">
    <property type="entry name" value="PRTase_dom"/>
</dbReference>
<accession>A0A139SU35</accession>
<keyword evidence="8" id="KW-0547">Nucleotide-binding</keyword>
<dbReference type="FunFam" id="3.40.50.2020:FF:000023">
    <property type="entry name" value="Probable uracil phosphoribosyltransferase"/>
    <property type="match status" value="1"/>
</dbReference>
<dbReference type="RefSeq" id="WP_068628286.1">
    <property type="nucleotide sequence ID" value="NZ_LSZQ01000009.1"/>
</dbReference>
<protein>
    <recommendedName>
        <fullName evidence="12 13">Uracil phosphoribosyltransferase</fullName>
        <ecNumber evidence="4 13">2.4.2.9</ecNumber>
    </recommendedName>
</protein>
<dbReference type="Pfam" id="PF14681">
    <property type="entry name" value="UPRTase"/>
    <property type="match status" value="1"/>
</dbReference>
<name>A0A139SU35_9BACT</name>
<keyword evidence="9" id="KW-0342">GTP-binding</keyword>
<gene>
    <name evidence="15" type="primary">upp</name>
    <name evidence="15" type="ORF">AXK11_01395</name>
</gene>
<dbReference type="Proteomes" id="UP000070058">
    <property type="component" value="Unassembled WGS sequence"/>
</dbReference>
<dbReference type="Gene3D" id="3.40.50.2020">
    <property type="match status" value="1"/>
</dbReference>
<dbReference type="InterPro" id="IPR005765">
    <property type="entry name" value="UPRT"/>
</dbReference>
<dbReference type="NCBIfam" id="TIGR01091">
    <property type="entry name" value="upp"/>
    <property type="match status" value="1"/>
</dbReference>
<proteinExistence type="inferred from homology"/>
<dbReference type="OrthoDB" id="9781675at2"/>
<organism evidence="15 16">
    <name type="scientific">Cephaloticoccus primus</name>
    <dbReference type="NCBI Taxonomy" id="1548207"/>
    <lineage>
        <taxon>Bacteria</taxon>
        <taxon>Pseudomonadati</taxon>
        <taxon>Verrucomicrobiota</taxon>
        <taxon>Opitutia</taxon>
        <taxon>Opitutales</taxon>
        <taxon>Opitutaceae</taxon>
        <taxon>Cephaloticoccus</taxon>
    </lineage>
</organism>
<comment type="similarity">
    <text evidence="3">Belongs to the UPRTase family.</text>
</comment>
<dbReference type="GO" id="GO:0004845">
    <property type="term" value="F:uracil phosphoribosyltransferase activity"/>
    <property type="evidence" value="ECO:0007669"/>
    <property type="project" value="UniProtKB-UniRule"/>
</dbReference>
<evidence type="ECO:0000256" key="4">
    <source>
        <dbReference type="ARBA" id="ARBA00011894"/>
    </source>
</evidence>
<evidence type="ECO:0000256" key="9">
    <source>
        <dbReference type="ARBA" id="ARBA00023134"/>
    </source>
</evidence>
<comment type="pathway">
    <text evidence="2">Pyrimidine metabolism; UMP biosynthesis via salvage pathway; UMP from uracil: step 1/1.</text>
</comment>
<evidence type="ECO:0000259" key="14">
    <source>
        <dbReference type="Pfam" id="PF14681"/>
    </source>
</evidence>
<dbReference type="UniPathway" id="UPA00574">
    <property type="reaction ID" value="UER00636"/>
</dbReference>
<keyword evidence="5" id="KW-0021">Allosteric enzyme</keyword>
<comment type="catalytic activity">
    <reaction evidence="10">
        <text>UMP + diphosphate = 5-phospho-alpha-D-ribose 1-diphosphate + uracil</text>
        <dbReference type="Rhea" id="RHEA:13017"/>
        <dbReference type="ChEBI" id="CHEBI:17568"/>
        <dbReference type="ChEBI" id="CHEBI:33019"/>
        <dbReference type="ChEBI" id="CHEBI:57865"/>
        <dbReference type="ChEBI" id="CHEBI:58017"/>
        <dbReference type="EC" id="2.4.2.9"/>
    </reaction>
</comment>
<dbReference type="GO" id="GO:0005525">
    <property type="term" value="F:GTP binding"/>
    <property type="evidence" value="ECO:0007669"/>
    <property type="project" value="UniProtKB-KW"/>
</dbReference>
<evidence type="ECO:0000313" key="16">
    <source>
        <dbReference type="Proteomes" id="UP000070058"/>
    </source>
</evidence>
<evidence type="ECO:0000256" key="10">
    <source>
        <dbReference type="ARBA" id="ARBA00052919"/>
    </source>
</evidence>
<evidence type="ECO:0000256" key="7">
    <source>
        <dbReference type="ARBA" id="ARBA00022679"/>
    </source>
</evidence>
<sequence length="206" mass="22238">MPLHILQHPLATHVITHLRDVHTKPATFRTLAYQISQLLAIEATRGLPTRPKPIQTPLEPITGQVLAQPLVIVPILRAGLGMMTPFLDLFPDVSVGYIGLERDERTAIARSYYCKLPPLADAHVLVLDPMLATGGSAAQAISLVKDAGARSVALSFVCIVSAPEGVATLEAAHPDVPIYTATHDRQLNAQKYILPGLGDFGDRLYT</sequence>
<dbReference type="InterPro" id="IPR029057">
    <property type="entry name" value="PRTase-like"/>
</dbReference>
<dbReference type="EC" id="2.4.2.9" evidence="4 13"/>
<dbReference type="InterPro" id="IPR050054">
    <property type="entry name" value="UPRTase/APRTase"/>
</dbReference>
<dbReference type="EMBL" id="LSZQ01000009">
    <property type="protein sequence ID" value="KXU38118.1"/>
    <property type="molecule type" value="Genomic_DNA"/>
</dbReference>
<evidence type="ECO:0000256" key="13">
    <source>
        <dbReference type="NCBIfam" id="TIGR01091"/>
    </source>
</evidence>
<evidence type="ECO:0000256" key="12">
    <source>
        <dbReference type="ARBA" id="ARBA00072146"/>
    </source>
</evidence>
<dbReference type="STRING" id="1548207.AXK11_01395"/>
<evidence type="ECO:0000256" key="8">
    <source>
        <dbReference type="ARBA" id="ARBA00022741"/>
    </source>
</evidence>
<evidence type="ECO:0000256" key="5">
    <source>
        <dbReference type="ARBA" id="ARBA00022533"/>
    </source>
</evidence>
<dbReference type="GO" id="GO:0006223">
    <property type="term" value="P:uracil salvage"/>
    <property type="evidence" value="ECO:0007669"/>
    <property type="project" value="InterPro"/>
</dbReference>
<evidence type="ECO:0000256" key="3">
    <source>
        <dbReference type="ARBA" id="ARBA00009516"/>
    </source>
</evidence>
<dbReference type="PANTHER" id="PTHR32315:SF4">
    <property type="entry name" value="URACIL PHOSPHORIBOSYLTRANSFERASE, CHLOROPLASTIC"/>
    <property type="match status" value="1"/>
</dbReference>
<comment type="cofactor">
    <cofactor evidence="1">
        <name>Mg(2+)</name>
        <dbReference type="ChEBI" id="CHEBI:18420"/>
    </cofactor>
</comment>
<dbReference type="PANTHER" id="PTHR32315">
    <property type="entry name" value="ADENINE PHOSPHORIBOSYLTRANSFERASE"/>
    <property type="match status" value="1"/>
</dbReference>
<evidence type="ECO:0000256" key="6">
    <source>
        <dbReference type="ARBA" id="ARBA00022676"/>
    </source>
</evidence>
<dbReference type="CDD" id="cd06223">
    <property type="entry name" value="PRTases_typeI"/>
    <property type="match status" value="1"/>
</dbReference>
<dbReference type="AlphaFoldDB" id="A0A139SU35"/>
<comment type="function">
    <text evidence="11">Catalyzes the conversion of uracil and 5-phospho-alpha-D-ribose 1-diphosphate (PRPP) to UMP and diphosphate.</text>
</comment>
<reference evidence="16" key="1">
    <citation type="submission" date="2016-02" db="EMBL/GenBank/DDBJ databases">
        <authorList>
            <person name="Sanders J.G."/>
            <person name="Lin J.Y."/>
            <person name="Wertz J.T."/>
            <person name="Russell J.A."/>
            <person name="Moreau C.S."/>
            <person name="Powell S."/>
        </authorList>
    </citation>
    <scope>NUCLEOTIDE SEQUENCE [LARGE SCALE GENOMIC DNA]</scope>
    <source>
        <strain evidence="16">CAG34</strain>
    </source>
</reference>
<evidence type="ECO:0000256" key="1">
    <source>
        <dbReference type="ARBA" id="ARBA00001946"/>
    </source>
</evidence>
<dbReference type="SUPFAM" id="SSF53271">
    <property type="entry name" value="PRTase-like"/>
    <property type="match status" value="1"/>
</dbReference>
<comment type="caution">
    <text evidence="15">The sequence shown here is derived from an EMBL/GenBank/DDBJ whole genome shotgun (WGS) entry which is preliminary data.</text>
</comment>
<feature type="domain" description="Phosphoribosyltransferase" evidence="14">
    <location>
        <begin position="6"/>
        <end position="205"/>
    </location>
</feature>
<keyword evidence="16" id="KW-1185">Reference proteome</keyword>
<evidence type="ECO:0000256" key="2">
    <source>
        <dbReference type="ARBA" id="ARBA00005180"/>
    </source>
</evidence>
<keyword evidence="6 15" id="KW-0328">Glycosyltransferase</keyword>